<dbReference type="Proteomes" id="UP000308652">
    <property type="component" value="Unassembled WGS sequence"/>
</dbReference>
<sequence length="54" mass="6263">MRGSTIIANHKIGTVISQRVELVVQWWRTYILSLVYDRAHKERSLPFDLGLVVP</sequence>
<organism evidence="1 2">
    <name type="scientific">Crucibulum laeve</name>
    <dbReference type="NCBI Taxonomy" id="68775"/>
    <lineage>
        <taxon>Eukaryota</taxon>
        <taxon>Fungi</taxon>
        <taxon>Dikarya</taxon>
        <taxon>Basidiomycota</taxon>
        <taxon>Agaricomycotina</taxon>
        <taxon>Agaricomycetes</taxon>
        <taxon>Agaricomycetidae</taxon>
        <taxon>Agaricales</taxon>
        <taxon>Agaricineae</taxon>
        <taxon>Nidulariaceae</taxon>
        <taxon>Crucibulum</taxon>
    </lineage>
</organism>
<proteinExistence type="predicted"/>
<dbReference type="EMBL" id="ML213599">
    <property type="protein sequence ID" value="TFK39457.1"/>
    <property type="molecule type" value="Genomic_DNA"/>
</dbReference>
<keyword evidence="2" id="KW-1185">Reference proteome</keyword>
<dbReference type="AlphaFoldDB" id="A0A5C3M3N4"/>
<reference evidence="1 2" key="1">
    <citation type="journal article" date="2019" name="Nat. Ecol. Evol.">
        <title>Megaphylogeny resolves global patterns of mushroom evolution.</title>
        <authorList>
            <person name="Varga T."/>
            <person name="Krizsan K."/>
            <person name="Foldi C."/>
            <person name="Dima B."/>
            <person name="Sanchez-Garcia M."/>
            <person name="Sanchez-Ramirez S."/>
            <person name="Szollosi G.J."/>
            <person name="Szarkandi J.G."/>
            <person name="Papp V."/>
            <person name="Albert L."/>
            <person name="Andreopoulos W."/>
            <person name="Angelini C."/>
            <person name="Antonin V."/>
            <person name="Barry K.W."/>
            <person name="Bougher N.L."/>
            <person name="Buchanan P."/>
            <person name="Buyck B."/>
            <person name="Bense V."/>
            <person name="Catcheside P."/>
            <person name="Chovatia M."/>
            <person name="Cooper J."/>
            <person name="Damon W."/>
            <person name="Desjardin D."/>
            <person name="Finy P."/>
            <person name="Geml J."/>
            <person name="Haridas S."/>
            <person name="Hughes K."/>
            <person name="Justo A."/>
            <person name="Karasinski D."/>
            <person name="Kautmanova I."/>
            <person name="Kiss B."/>
            <person name="Kocsube S."/>
            <person name="Kotiranta H."/>
            <person name="LaButti K.M."/>
            <person name="Lechner B.E."/>
            <person name="Liimatainen K."/>
            <person name="Lipzen A."/>
            <person name="Lukacs Z."/>
            <person name="Mihaltcheva S."/>
            <person name="Morgado L.N."/>
            <person name="Niskanen T."/>
            <person name="Noordeloos M.E."/>
            <person name="Ohm R.A."/>
            <person name="Ortiz-Santana B."/>
            <person name="Ovrebo C."/>
            <person name="Racz N."/>
            <person name="Riley R."/>
            <person name="Savchenko A."/>
            <person name="Shiryaev A."/>
            <person name="Soop K."/>
            <person name="Spirin V."/>
            <person name="Szebenyi C."/>
            <person name="Tomsovsky M."/>
            <person name="Tulloss R.E."/>
            <person name="Uehling J."/>
            <person name="Grigoriev I.V."/>
            <person name="Vagvolgyi C."/>
            <person name="Papp T."/>
            <person name="Martin F.M."/>
            <person name="Miettinen O."/>
            <person name="Hibbett D.S."/>
            <person name="Nagy L.G."/>
        </authorList>
    </citation>
    <scope>NUCLEOTIDE SEQUENCE [LARGE SCALE GENOMIC DNA]</scope>
    <source>
        <strain evidence="1 2">CBS 166.37</strain>
    </source>
</reference>
<gene>
    <name evidence="1" type="ORF">BDQ12DRAFT_681819</name>
</gene>
<accession>A0A5C3M3N4</accession>
<evidence type="ECO:0000313" key="1">
    <source>
        <dbReference type="EMBL" id="TFK39457.1"/>
    </source>
</evidence>
<name>A0A5C3M3N4_9AGAR</name>
<protein>
    <submittedName>
        <fullName evidence="1">Uncharacterized protein</fullName>
    </submittedName>
</protein>
<evidence type="ECO:0000313" key="2">
    <source>
        <dbReference type="Proteomes" id="UP000308652"/>
    </source>
</evidence>